<proteinExistence type="predicted"/>
<dbReference type="AlphaFoldDB" id="A0AAD9NKA0"/>
<organism evidence="2 3">
    <name type="scientific">Ridgeia piscesae</name>
    <name type="common">Tubeworm</name>
    <dbReference type="NCBI Taxonomy" id="27915"/>
    <lineage>
        <taxon>Eukaryota</taxon>
        <taxon>Metazoa</taxon>
        <taxon>Spiralia</taxon>
        <taxon>Lophotrochozoa</taxon>
        <taxon>Annelida</taxon>
        <taxon>Polychaeta</taxon>
        <taxon>Sedentaria</taxon>
        <taxon>Canalipalpata</taxon>
        <taxon>Sabellida</taxon>
        <taxon>Siboglinidae</taxon>
        <taxon>Ridgeia</taxon>
    </lineage>
</organism>
<evidence type="ECO:0000256" key="1">
    <source>
        <dbReference type="SAM" id="MobiDB-lite"/>
    </source>
</evidence>
<feature type="compositionally biased region" description="Low complexity" evidence="1">
    <location>
        <begin position="209"/>
        <end position="223"/>
    </location>
</feature>
<comment type="caution">
    <text evidence="2">The sequence shown here is derived from an EMBL/GenBank/DDBJ whole genome shotgun (WGS) entry which is preliminary data.</text>
</comment>
<feature type="region of interest" description="Disordered" evidence="1">
    <location>
        <begin position="198"/>
        <end position="244"/>
    </location>
</feature>
<sequence length="426" mass="47534">MPTAAVQRDADPWRSAAKLSRRELAYRRLLLTRVPCRSQLETDTLRRATVMDKISPGRIPVVRLKEGATRSDQAYRPLPRRSVADFNHIRHTYNNYSHYRMDAASLVLFPPINSRRSPVRATASVELRRPISSAAAMSRANDVMPVPREPEVSDSSNGGAVNDSKVVDKPPENANLLSYKLTGSSLFQRQRLARDRSSCLTGNDVKPMTITRQQQQQLQTTSTHRPRPATQGGARVAATPGHKVATPRTGIYDTADEYMKKSKRLIKYYADPAHQPRTSPVNHSCFQPLRTRERRHASVDEKRPDVDELRITSSFVVAPTNERLQVDCHEGALLLTQRNLEIFDYLGSTSSPKLSVGSGPVPGAQREHQKDHAAIHRRVITWVQQMATAPSGDGYDILGVCSFDPAESDRVVDTLDGSSNSELYSH</sequence>
<dbReference type="EMBL" id="JAODUO010001039">
    <property type="protein sequence ID" value="KAK2171683.1"/>
    <property type="molecule type" value="Genomic_DNA"/>
</dbReference>
<gene>
    <name evidence="2" type="ORF">NP493_1040g00050</name>
</gene>
<keyword evidence="3" id="KW-1185">Reference proteome</keyword>
<name>A0AAD9NKA0_RIDPI</name>
<evidence type="ECO:0000313" key="3">
    <source>
        <dbReference type="Proteomes" id="UP001209878"/>
    </source>
</evidence>
<feature type="region of interest" description="Disordered" evidence="1">
    <location>
        <begin position="136"/>
        <end position="171"/>
    </location>
</feature>
<protein>
    <submittedName>
        <fullName evidence="2">Uncharacterized protein</fullName>
    </submittedName>
</protein>
<evidence type="ECO:0000313" key="2">
    <source>
        <dbReference type="EMBL" id="KAK2171683.1"/>
    </source>
</evidence>
<reference evidence="2" key="1">
    <citation type="journal article" date="2023" name="Mol. Biol. Evol.">
        <title>Third-Generation Sequencing Reveals the Adaptive Role of the Epigenome in Three Deep-Sea Polychaetes.</title>
        <authorList>
            <person name="Perez M."/>
            <person name="Aroh O."/>
            <person name="Sun Y."/>
            <person name="Lan Y."/>
            <person name="Juniper S.K."/>
            <person name="Young C.R."/>
            <person name="Angers B."/>
            <person name="Qian P.Y."/>
        </authorList>
    </citation>
    <scope>NUCLEOTIDE SEQUENCE</scope>
    <source>
        <strain evidence="2">R07B-5</strain>
    </source>
</reference>
<dbReference type="Proteomes" id="UP001209878">
    <property type="component" value="Unassembled WGS sequence"/>
</dbReference>
<accession>A0AAD9NKA0</accession>